<feature type="transmembrane region" description="Helical" evidence="2">
    <location>
        <begin position="22"/>
        <end position="44"/>
    </location>
</feature>
<dbReference type="Proteomes" id="UP001614394">
    <property type="component" value="Unassembled WGS sequence"/>
</dbReference>
<dbReference type="EMBL" id="JBITYG010000012">
    <property type="protein sequence ID" value="MFI9105397.1"/>
    <property type="molecule type" value="Genomic_DNA"/>
</dbReference>
<evidence type="ECO:0000256" key="1">
    <source>
        <dbReference type="SAM" id="MobiDB-lite"/>
    </source>
</evidence>
<dbReference type="RefSeq" id="WP_399656083.1">
    <property type="nucleotide sequence ID" value="NZ_JBITYG010000012.1"/>
</dbReference>
<evidence type="ECO:0000313" key="4">
    <source>
        <dbReference type="Proteomes" id="UP001614394"/>
    </source>
</evidence>
<keyword evidence="4" id="KW-1185">Reference proteome</keyword>
<comment type="caution">
    <text evidence="3">The sequence shown here is derived from an EMBL/GenBank/DDBJ whole genome shotgun (WGS) entry which is preliminary data.</text>
</comment>
<feature type="transmembrane region" description="Helical" evidence="2">
    <location>
        <begin position="90"/>
        <end position="109"/>
    </location>
</feature>
<reference evidence="3 4" key="1">
    <citation type="submission" date="2024-10" db="EMBL/GenBank/DDBJ databases">
        <title>The Natural Products Discovery Center: Release of the First 8490 Sequenced Strains for Exploring Actinobacteria Biosynthetic Diversity.</title>
        <authorList>
            <person name="Kalkreuter E."/>
            <person name="Kautsar S.A."/>
            <person name="Yang D."/>
            <person name="Bader C.D."/>
            <person name="Teijaro C.N."/>
            <person name="Fluegel L."/>
            <person name="Davis C.M."/>
            <person name="Simpson J.R."/>
            <person name="Lauterbach L."/>
            <person name="Steele A.D."/>
            <person name="Gui C."/>
            <person name="Meng S."/>
            <person name="Li G."/>
            <person name="Viehrig K."/>
            <person name="Ye F."/>
            <person name="Su P."/>
            <person name="Kiefer A.F."/>
            <person name="Nichols A."/>
            <person name="Cepeda A.J."/>
            <person name="Yan W."/>
            <person name="Fan B."/>
            <person name="Jiang Y."/>
            <person name="Adhikari A."/>
            <person name="Zheng C.-J."/>
            <person name="Schuster L."/>
            <person name="Cowan T.M."/>
            <person name="Smanski M.J."/>
            <person name="Chevrette M.G."/>
            <person name="De Carvalho L.P.S."/>
            <person name="Shen B."/>
        </authorList>
    </citation>
    <scope>NUCLEOTIDE SEQUENCE [LARGE SCALE GENOMIC DNA]</scope>
    <source>
        <strain evidence="3 4">NPDC053399</strain>
    </source>
</reference>
<name>A0ABW8CG20_9ACTN</name>
<protein>
    <recommendedName>
        <fullName evidence="5">Integral membrane protein</fullName>
    </recommendedName>
</protein>
<organism evidence="3 4">
    <name type="scientific">Streptomyces fildesensis</name>
    <dbReference type="NCBI Taxonomy" id="375757"/>
    <lineage>
        <taxon>Bacteria</taxon>
        <taxon>Bacillati</taxon>
        <taxon>Actinomycetota</taxon>
        <taxon>Actinomycetes</taxon>
        <taxon>Kitasatosporales</taxon>
        <taxon>Streptomycetaceae</taxon>
        <taxon>Streptomyces</taxon>
    </lineage>
</organism>
<feature type="compositionally biased region" description="Pro residues" evidence="1">
    <location>
        <begin position="174"/>
        <end position="209"/>
    </location>
</feature>
<feature type="region of interest" description="Disordered" evidence="1">
    <location>
        <begin position="148"/>
        <end position="209"/>
    </location>
</feature>
<keyword evidence="2" id="KW-0472">Membrane</keyword>
<evidence type="ECO:0008006" key="5">
    <source>
        <dbReference type="Google" id="ProtNLM"/>
    </source>
</evidence>
<gene>
    <name evidence="3" type="ORF">ACIGXA_33285</name>
</gene>
<keyword evidence="2" id="KW-0812">Transmembrane</keyword>
<sequence length="209" mass="21638">MNGLTGAGLTAAEPIPGLKGPWAFVLIAVVVIIIAVIAVLPLIIDVRRATAWRQQLTDELIGQAATSSDVRELLRDLREPRGVRGLTRSIIAVLILALVSFALAVAMLSSGGDSGDLRKTIVTSLMTVLATVAGFYFGSLGAQNSADDAVRRANRTRARPADPAGPQTGDDVRPPAPEPPGVPAPPGAPDPKTLPEPGSTPVPAPRETP</sequence>
<feature type="transmembrane region" description="Helical" evidence="2">
    <location>
        <begin position="121"/>
        <end position="142"/>
    </location>
</feature>
<keyword evidence="2" id="KW-1133">Transmembrane helix</keyword>
<accession>A0ABW8CG20</accession>
<evidence type="ECO:0000256" key="2">
    <source>
        <dbReference type="SAM" id="Phobius"/>
    </source>
</evidence>
<evidence type="ECO:0000313" key="3">
    <source>
        <dbReference type="EMBL" id="MFI9105397.1"/>
    </source>
</evidence>
<proteinExistence type="predicted"/>